<organism evidence="1 2">
    <name type="scientific">Shewanella subflava</name>
    <dbReference type="NCBI Taxonomy" id="2986476"/>
    <lineage>
        <taxon>Bacteria</taxon>
        <taxon>Pseudomonadati</taxon>
        <taxon>Pseudomonadota</taxon>
        <taxon>Gammaproteobacteria</taxon>
        <taxon>Alteromonadales</taxon>
        <taxon>Shewanellaceae</taxon>
        <taxon>Shewanella</taxon>
    </lineage>
</organism>
<protein>
    <submittedName>
        <fullName evidence="1">Uncharacterized protein</fullName>
    </submittedName>
</protein>
<evidence type="ECO:0000313" key="1">
    <source>
        <dbReference type="EMBL" id="MCW3173762.1"/>
    </source>
</evidence>
<reference evidence="1" key="1">
    <citation type="submission" date="2022-10" db="EMBL/GenBank/DDBJ databases">
        <title>Shewanella flava sp. nov, isolated from the estuary of the Fenhe River into the Yellow River.</title>
        <authorList>
            <person name="Li Y."/>
        </authorList>
    </citation>
    <scope>NUCLEOTIDE SEQUENCE</scope>
    <source>
        <strain evidence="1">FYR11-62</strain>
    </source>
</reference>
<comment type="caution">
    <text evidence="1">The sequence shown here is derived from an EMBL/GenBank/DDBJ whole genome shotgun (WGS) entry which is preliminary data.</text>
</comment>
<keyword evidence="2" id="KW-1185">Reference proteome</keyword>
<dbReference type="EMBL" id="JAPDMX010000030">
    <property type="protein sequence ID" value="MCW3173762.1"/>
    <property type="molecule type" value="Genomic_DNA"/>
</dbReference>
<evidence type="ECO:0000313" key="2">
    <source>
        <dbReference type="Proteomes" id="UP001163714"/>
    </source>
</evidence>
<dbReference type="Proteomes" id="UP001163714">
    <property type="component" value="Unassembled WGS sequence"/>
</dbReference>
<proteinExistence type="predicted"/>
<sequence length="52" mass="5825">MKYQKVPNSTIEIPHYLPLAIIAAPFDENKLNRSRKAIAHLKAKLARLGGAR</sequence>
<name>A0ABT3ICI4_9GAMM</name>
<accession>A0ABT3ICI4</accession>
<gene>
    <name evidence="1" type="ORF">OHT75_14875</name>
</gene>
<dbReference type="RefSeq" id="WP_264728019.1">
    <property type="nucleotide sequence ID" value="NZ_JAPDMX010000030.1"/>
</dbReference>